<protein>
    <submittedName>
        <fullName evidence="1">Uncharacterized protein</fullName>
    </submittedName>
</protein>
<organism evidence="1 2">
    <name type="scientific">Inconstantimicrobium mannanitabidum</name>
    <dbReference type="NCBI Taxonomy" id="1604901"/>
    <lineage>
        <taxon>Bacteria</taxon>
        <taxon>Bacillati</taxon>
        <taxon>Bacillota</taxon>
        <taxon>Clostridia</taxon>
        <taxon>Eubacteriales</taxon>
        <taxon>Clostridiaceae</taxon>
        <taxon>Inconstantimicrobium</taxon>
    </lineage>
</organism>
<gene>
    <name evidence="1" type="ORF">rsdtw13_41840</name>
</gene>
<evidence type="ECO:0000313" key="1">
    <source>
        <dbReference type="EMBL" id="GKX68926.1"/>
    </source>
</evidence>
<reference evidence="1" key="1">
    <citation type="journal article" date="2025" name="Int. J. Syst. Evol. Microbiol.">
        <title>Inconstantimicrobium mannanitabidum sp. nov., a novel member of the family Clostridiaceae isolated from anoxic soil under the treatment of reductive soil disinfestation.</title>
        <authorList>
            <person name="Ueki A."/>
            <person name="Tonouchi A."/>
            <person name="Honma S."/>
            <person name="Kaku N."/>
            <person name="Ueki K."/>
        </authorList>
    </citation>
    <scope>NUCLEOTIDE SEQUENCE</scope>
    <source>
        <strain evidence="1">TW13</strain>
    </source>
</reference>
<dbReference type="Proteomes" id="UP001058074">
    <property type="component" value="Unassembled WGS sequence"/>
</dbReference>
<comment type="caution">
    <text evidence="1">The sequence shown here is derived from an EMBL/GenBank/DDBJ whole genome shotgun (WGS) entry which is preliminary data.</text>
</comment>
<keyword evidence="2" id="KW-1185">Reference proteome</keyword>
<evidence type="ECO:0000313" key="2">
    <source>
        <dbReference type="Proteomes" id="UP001058074"/>
    </source>
</evidence>
<proteinExistence type="predicted"/>
<name>A0ACB5RIG6_9CLOT</name>
<dbReference type="EMBL" id="BROD01000001">
    <property type="protein sequence ID" value="GKX68926.1"/>
    <property type="molecule type" value="Genomic_DNA"/>
</dbReference>
<sequence length="650" mass="72764">MNRFIALIPRYLIKNRKRNFFVALSIVISVVLLVGVKVTVNSLNYRYRINAFNSGSGRDYALKLQFATEKLGMFLMIIVSIAAIAVVYNIFYITTLERIKEFSMLIVIGSSRGKINELILGEAFLISIVCIPLGLLMGCFGIKALFYFCISKDSDMLKELITKKDIIQAAIMVVISIFVSAFSPSRAMGKISPIEGIKENYINSLKGKKHKFNLMKQRNVFKFLNFTDSMACLNTKKSKKRLIVTVLSLTISIVITTSSLYLLSMFNPQKEAEKSTGGDILLNITDSRGLIKDYAYNDEDIKKIQAINGIKNTRKHKKIDMTITESKTFLTERGKKFLESISTSSKEEDKNQMPVTIYGVDDSEIESFKPYLKEGSLQLNNFSDKPTVIAVQNLHYKEYTNLSIGYNLVVSGTYRDNADGNFQPFKKANFNVAAILESTPIRPIDGQTSIILICSNKTLEIYFGIKEYEMVNVDVDSKATIYEISRSLSSIAKSKNYGNITIINDEISKMNQGNMVIRAVLLGFSMLLVVVGVINILNTMSISVVMRKREFGVLRAVGMSQAEVRTMIIKEGSLYGILSAILGNILSLAASYVIYNTMKADFLENEPFKIPWFIILSIVTLNIIITTLISLPAANRAINNSIVESIKAIE</sequence>
<accession>A0ACB5RIG6</accession>